<keyword evidence="3" id="KW-1185">Reference proteome</keyword>
<gene>
    <name evidence="2" type="ORF">HMPREF1624_01696</name>
</gene>
<feature type="compositionally biased region" description="Pro residues" evidence="1">
    <location>
        <begin position="139"/>
        <end position="151"/>
    </location>
</feature>
<feature type="compositionally biased region" description="Low complexity" evidence="1">
    <location>
        <begin position="152"/>
        <end position="166"/>
    </location>
</feature>
<dbReference type="AlphaFoldDB" id="U7Q866"/>
<reference evidence="3" key="1">
    <citation type="journal article" date="2014" name="Genome Announc.">
        <title>Genome sequence of the pathogenic fungus Sporothrix schenckii (ATCC 58251).</title>
        <authorList>
            <person name="Cuomo C.A."/>
            <person name="Rodriguez-Del Valle N."/>
            <person name="Perez-Sanchez L."/>
            <person name="Abouelleil A."/>
            <person name="Goldberg J."/>
            <person name="Young S."/>
            <person name="Zeng Q."/>
            <person name="Birren B.W."/>
        </authorList>
    </citation>
    <scope>NUCLEOTIDE SEQUENCE [LARGE SCALE GENOMIC DNA]</scope>
    <source>
        <strain evidence="3">ATCC 58251 / de Perez 2211183</strain>
    </source>
</reference>
<evidence type="ECO:0000313" key="2">
    <source>
        <dbReference type="EMBL" id="ERT03382.1"/>
    </source>
</evidence>
<proteinExistence type="predicted"/>
<name>U7Q866_SPOS1</name>
<sequence length="192" mass="19592">MSRDSSESAYSYLCRTSSGWLYDVALSARAMLRKGVCGFKVLDDAETCSPRCGVLRWSKRVLCGGSKIQYVFERRLISSSSSSSNNSNNDSTNVRHTQPNITVAAADNAANTTITTTITTTIAVTTTTNVPSAPLALPAAPPATPAHPPASPAAIASPAGPPAAAAPALVAAGPAVSRAGARAPSHRIAAAT</sequence>
<feature type="region of interest" description="Disordered" evidence="1">
    <location>
        <begin position="135"/>
        <end position="166"/>
    </location>
</feature>
<organism evidence="2 3">
    <name type="scientific">Sporothrix schenckii (strain ATCC 58251 / de Perez 2211183)</name>
    <name type="common">Rose-picker's disease fungus</name>
    <dbReference type="NCBI Taxonomy" id="1391915"/>
    <lineage>
        <taxon>Eukaryota</taxon>
        <taxon>Fungi</taxon>
        <taxon>Dikarya</taxon>
        <taxon>Ascomycota</taxon>
        <taxon>Pezizomycotina</taxon>
        <taxon>Sordariomycetes</taxon>
        <taxon>Sordariomycetidae</taxon>
        <taxon>Ophiostomatales</taxon>
        <taxon>Ophiostomataceae</taxon>
        <taxon>Sporothrix</taxon>
    </lineage>
</organism>
<dbReference type="EMBL" id="KI440842">
    <property type="protein sequence ID" value="ERT03382.1"/>
    <property type="molecule type" value="Genomic_DNA"/>
</dbReference>
<evidence type="ECO:0000256" key="1">
    <source>
        <dbReference type="SAM" id="MobiDB-lite"/>
    </source>
</evidence>
<feature type="compositionally biased region" description="Low complexity" evidence="1">
    <location>
        <begin position="79"/>
        <end position="91"/>
    </location>
</feature>
<feature type="region of interest" description="Disordered" evidence="1">
    <location>
        <begin position="79"/>
        <end position="98"/>
    </location>
</feature>
<protein>
    <submittedName>
        <fullName evidence="2">Uncharacterized protein</fullName>
    </submittedName>
</protein>
<dbReference type="Proteomes" id="UP000018087">
    <property type="component" value="Unassembled WGS sequence"/>
</dbReference>
<accession>U7Q866</accession>
<dbReference type="HOGENOM" id="CLU_1416016_0_0_1"/>
<evidence type="ECO:0000313" key="3">
    <source>
        <dbReference type="Proteomes" id="UP000018087"/>
    </source>
</evidence>